<organism evidence="2 3">
    <name type="scientific">Branchiibius cervicis</name>
    <dbReference type="NCBI Taxonomy" id="908252"/>
    <lineage>
        <taxon>Bacteria</taxon>
        <taxon>Bacillati</taxon>
        <taxon>Actinomycetota</taxon>
        <taxon>Actinomycetes</taxon>
        <taxon>Micrococcales</taxon>
        <taxon>Dermacoccaceae</taxon>
        <taxon>Branchiibius</taxon>
    </lineage>
</organism>
<feature type="transmembrane region" description="Helical" evidence="1">
    <location>
        <begin position="37"/>
        <end position="57"/>
    </location>
</feature>
<evidence type="ECO:0008006" key="4">
    <source>
        <dbReference type="Google" id="ProtNLM"/>
    </source>
</evidence>
<evidence type="ECO:0000256" key="1">
    <source>
        <dbReference type="SAM" id="Phobius"/>
    </source>
</evidence>
<gene>
    <name evidence="2" type="ORF">ACFQBT_01900</name>
</gene>
<name>A0ABW2APE4_9MICO</name>
<comment type="caution">
    <text evidence="2">The sequence shown here is derived from an EMBL/GenBank/DDBJ whole genome shotgun (WGS) entry which is preliminary data.</text>
</comment>
<dbReference type="EMBL" id="JBHSWJ010000002">
    <property type="protein sequence ID" value="MFC6712668.1"/>
    <property type="molecule type" value="Genomic_DNA"/>
</dbReference>
<keyword evidence="3" id="KW-1185">Reference proteome</keyword>
<keyword evidence="1" id="KW-0812">Transmembrane</keyword>
<dbReference type="Proteomes" id="UP001596356">
    <property type="component" value="Unassembled WGS sequence"/>
</dbReference>
<protein>
    <recommendedName>
        <fullName evidence="4">MFS transporter</fullName>
    </recommendedName>
</protein>
<proteinExistence type="predicted"/>
<evidence type="ECO:0000313" key="3">
    <source>
        <dbReference type="Proteomes" id="UP001596356"/>
    </source>
</evidence>
<reference evidence="3" key="1">
    <citation type="journal article" date="2019" name="Int. J. Syst. Evol. Microbiol.">
        <title>The Global Catalogue of Microorganisms (GCM) 10K type strain sequencing project: providing services to taxonomists for standard genome sequencing and annotation.</title>
        <authorList>
            <consortium name="The Broad Institute Genomics Platform"/>
            <consortium name="The Broad Institute Genome Sequencing Center for Infectious Disease"/>
            <person name="Wu L."/>
            <person name="Ma J."/>
        </authorList>
    </citation>
    <scope>NUCLEOTIDE SEQUENCE [LARGE SCALE GENOMIC DNA]</scope>
    <source>
        <strain evidence="3">NBRC 106593</strain>
    </source>
</reference>
<keyword evidence="1" id="KW-1133">Transmembrane helix</keyword>
<sequence length="72" mass="7575">MAQTAAAAGHLPTREQIAAATHHIQLTAQTYGSTHGFWASAMMVLVGTVLVMSLLTIKHGEMAEEKAAMAIV</sequence>
<dbReference type="RefSeq" id="WP_377820139.1">
    <property type="nucleotide sequence ID" value="NZ_JBHSWJ010000002.1"/>
</dbReference>
<evidence type="ECO:0000313" key="2">
    <source>
        <dbReference type="EMBL" id="MFC6712668.1"/>
    </source>
</evidence>
<accession>A0ABW2APE4</accession>
<keyword evidence="1" id="KW-0472">Membrane</keyword>